<dbReference type="GO" id="GO:0034228">
    <property type="term" value="F:ethanolamine transmembrane transporter activity"/>
    <property type="evidence" value="ECO:0007669"/>
    <property type="project" value="InterPro"/>
</dbReference>
<organism evidence="2 3">
    <name type="scientific">Leucobacter tardus</name>
    <dbReference type="NCBI Taxonomy" id="501483"/>
    <lineage>
        <taxon>Bacteria</taxon>
        <taxon>Bacillati</taxon>
        <taxon>Actinomycetota</taxon>
        <taxon>Actinomycetes</taxon>
        <taxon>Micrococcales</taxon>
        <taxon>Microbacteriaceae</taxon>
        <taxon>Leucobacter</taxon>
    </lineage>
</organism>
<feature type="transmembrane region" description="Helical" evidence="1">
    <location>
        <begin position="6"/>
        <end position="24"/>
    </location>
</feature>
<dbReference type="PANTHER" id="PTHR40089:SF1">
    <property type="entry name" value="ETHANOLAMINE PERMEASE EUTH-RELATED"/>
    <property type="match status" value="1"/>
</dbReference>
<dbReference type="GO" id="GO:0005886">
    <property type="term" value="C:plasma membrane"/>
    <property type="evidence" value="ECO:0007669"/>
    <property type="project" value="TreeGrafter"/>
</dbReference>
<dbReference type="Proteomes" id="UP000668403">
    <property type="component" value="Unassembled WGS sequence"/>
</dbReference>
<dbReference type="PANTHER" id="PTHR40089">
    <property type="entry name" value="ETHANOLAMINE UTILIZATION PROTEIN EUTH"/>
    <property type="match status" value="1"/>
</dbReference>
<dbReference type="InterPro" id="IPR007441">
    <property type="entry name" value="EutH"/>
</dbReference>
<sequence length="431" mass="45703">MEVVGQVIIYIMMAFVLIGAGAYISKPTSALGREFKEGILSIGHIFLPVAGVMTLVPVLVQIVNATAAPVYAWFHADPALAAGTFIAGDMGGYNLAFELADSHGAWIMAFIASFMAGSTIVFSIPVGLAMTDRRDHKFLALGVMSGLLAIPFGVFVATLIVLNSGVLLREEINTSGAGTRPFDLPLGEIVLNLVPLALVMLLIALALRFFTGVTIKVFLILGRGLEIVLTAALAVSIVEYFTGIFSTIFGFWPLDPFIADADDQFRALEIAGYIGVMLAGAFPMVYAIRKGLAKPLGALGSKIGISPEGMSGFLAASANILALFRIIRVMPPKEKVLTIAFAVCAAFLIGDHLAFTANFQPSMIAALMGGKLFGGVLAVFLALWLVIPQARRLEQEDRESGVIEPGEYVVAEDEAEGRRRVASAEASETTG</sequence>
<feature type="transmembrane region" description="Helical" evidence="1">
    <location>
        <begin position="189"/>
        <end position="210"/>
    </location>
</feature>
<evidence type="ECO:0000313" key="2">
    <source>
        <dbReference type="EMBL" id="MBO2990247.1"/>
    </source>
</evidence>
<keyword evidence="1" id="KW-0812">Transmembrane</keyword>
<feature type="transmembrane region" description="Helical" evidence="1">
    <location>
        <begin position="105"/>
        <end position="126"/>
    </location>
</feature>
<reference evidence="2" key="1">
    <citation type="submission" date="2021-03" db="EMBL/GenBank/DDBJ databases">
        <title>Leucobacter chromiisoli sp. nov., isolated from chromium-containing soil of chemical plant.</title>
        <authorList>
            <person name="Xu Z."/>
        </authorList>
    </citation>
    <scope>NUCLEOTIDE SEQUENCE</scope>
    <source>
        <strain evidence="2">K 70/01</strain>
    </source>
</reference>
<accession>A0A939QEB5</accession>
<feature type="transmembrane region" description="Helical" evidence="1">
    <location>
        <begin position="240"/>
        <end position="258"/>
    </location>
</feature>
<feature type="transmembrane region" description="Helical" evidence="1">
    <location>
        <begin position="336"/>
        <end position="357"/>
    </location>
</feature>
<comment type="caution">
    <text evidence="2">The sequence shown here is derived from an EMBL/GenBank/DDBJ whole genome shotgun (WGS) entry which is preliminary data.</text>
</comment>
<dbReference type="AlphaFoldDB" id="A0A939QEB5"/>
<keyword evidence="3" id="KW-1185">Reference proteome</keyword>
<feature type="transmembrane region" description="Helical" evidence="1">
    <location>
        <begin position="138"/>
        <end position="162"/>
    </location>
</feature>
<evidence type="ECO:0000313" key="3">
    <source>
        <dbReference type="Proteomes" id="UP000668403"/>
    </source>
</evidence>
<protein>
    <submittedName>
        <fullName evidence="2">Ethanolamine utilization protein EutH</fullName>
    </submittedName>
</protein>
<keyword evidence="1" id="KW-0472">Membrane</keyword>
<proteinExistence type="predicted"/>
<feature type="transmembrane region" description="Helical" evidence="1">
    <location>
        <begin position="270"/>
        <end position="289"/>
    </location>
</feature>
<feature type="transmembrane region" description="Helical" evidence="1">
    <location>
        <begin position="363"/>
        <end position="387"/>
    </location>
</feature>
<gene>
    <name evidence="2" type="ORF">J4H85_09615</name>
</gene>
<dbReference type="RefSeq" id="WP_208239098.1">
    <property type="nucleotide sequence ID" value="NZ_BAAAQU010000002.1"/>
</dbReference>
<dbReference type="PIRSF" id="PIRSF019466">
    <property type="entry name" value="EutH"/>
    <property type="match status" value="1"/>
</dbReference>
<name>A0A939QEB5_9MICO</name>
<keyword evidence="1" id="KW-1133">Transmembrane helix</keyword>
<dbReference type="Pfam" id="PF04346">
    <property type="entry name" value="EutH"/>
    <property type="match status" value="1"/>
</dbReference>
<dbReference type="EMBL" id="JAGFBF010000005">
    <property type="protein sequence ID" value="MBO2990247.1"/>
    <property type="molecule type" value="Genomic_DNA"/>
</dbReference>
<evidence type="ECO:0000256" key="1">
    <source>
        <dbReference type="SAM" id="Phobius"/>
    </source>
</evidence>
<feature type="transmembrane region" description="Helical" evidence="1">
    <location>
        <begin position="45"/>
        <end position="63"/>
    </location>
</feature>